<accession>A0A7W7KB96</accession>
<evidence type="ECO:0000313" key="1">
    <source>
        <dbReference type="EMBL" id="MBB4859630.1"/>
    </source>
</evidence>
<comment type="caution">
    <text evidence="1">The sequence shown here is derived from an EMBL/GenBank/DDBJ whole genome shotgun (WGS) entry which is preliminary data.</text>
</comment>
<keyword evidence="2" id="KW-1185">Reference proteome</keyword>
<dbReference type="AlphaFoldDB" id="A0A7W7KB96"/>
<evidence type="ECO:0000313" key="2">
    <source>
        <dbReference type="Proteomes" id="UP000555448"/>
    </source>
</evidence>
<proteinExistence type="predicted"/>
<dbReference type="EMBL" id="JACHLR010000013">
    <property type="protein sequence ID" value="MBB4859630.1"/>
    <property type="molecule type" value="Genomic_DNA"/>
</dbReference>
<dbReference type="Proteomes" id="UP000555448">
    <property type="component" value="Unassembled WGS sequence"/>
</dbReference>
<protein>
    <submittedName>
        <fullName evidence="1">Uncharacterized protein</fullName>
    </submittedName>
</protein>
<reference evidence="1 2" key="1">
    <citation type="submission" date="2020-08" db="EMBL/GenBank/DDBJ databases">
        <title>Functional genomics of gut bacteria from endangered species of beetles.</title>
        <authorList>
            <person name="Carlos-Shanley C."/>
        </authorList>
    </citation>
    <scope>NUCLEOTIDE SEQUENCE [LARGE SCALE GENOMIC DNA]</scope>
    <source>
        <strain evidence="1 2">S00245</strain>
    </source>
</reference>
<organism evidence="1 2">
    <name type="scientific">Novosphingobium chloroacetimidivorans</name>
    <dbReference type="NCBI Taxonomy" id="1428314"/>
    <lineage>
        <taxon>Bacteria</taxon>
        <taxon>Pseudomonadati</taxon>
        <taxon>Pseudomonadota</taxon>
        <taxon>Alphaproteobacteria</taxon>
        <taxon>Sphingomonadales</taxon>
        <taxon>Sphingomonadaceae</taxon>
        <taxon>Novosphingobium</taxon>
    </lineage>
</organism>
<name>A0A7W7KB96_9SPHN</name>
<sequence>MKWPDGGAYLDQPCVLIDAFGVIAKSLHDFDPKHVPE</sequence>
<gene>
    <name evidence="1" type="ORF">HNO88_002959</name>
</gene>